<feature type="compositionally biased region" description="Polar residues" evidence="1">
    <location>
        <begin position="1"/>
        <end position="21"/>
    </location>
</feature>
<evidence type="ECO:0000313" key="3">
    <source>
        <dbReference type="Proteomes" id="UP001221898"/>
    </source>
</evidence>
<keyword evidence="3" id="KW-1185">Reference proteome</keyword>
<reference evidence="2" key="1">
    <citation type="journal article" date="2023" name="Science">
        <title>Genome structures resolve the early diversification of teleost fishes.</title>
        <authorList>
            <person name="Parey E."/>
            <person name="Louis A."/>
            <person name="Montfort J."/>
            <person name="Bouchez O."/>
            <person name="Roques C."/>
            <person name="Iampietro C."/>
            <person name="Lluch J."/>
            <person name="Castinel A."/>
            <person name="Donnadieu C."/>
            <person name="Desvignes T."/>
            <person name="Floi Bucao C."/>
            <person name="Jouanno E."/>
            <person name="Wen M."/>
            <person name="Mejri S."/>
            <person name="Dirks R."/>
            <person name="Jansen H."/>
            <person name="Henkel C."/>
            <person name="Chen W.J."/>
            <person name="Zahm M."/>
            <person name="Cabau C."/>
            <person name="Klopp C."/>
            <person name="Thompson A.W."/>
            <person name="Robinson-Rechavi M."/>
            <person name="Braasch I."/>
            <person name="Lecointre G."/>
            <person name="Bobe J."/>
            <person name="Postlethwait J.H."/>
            <person name="Berthelot C."/>
            <person name="Roest Crollius H."/>
            <person name="Guiguen Y."/>
        </authorList>
    </citation>
    <scope>NUCLEOTIDE SEQUENCE</scope>
    <source>
        <strain evidence="2">NC1722</strain>
    </source>
</reference>
<dbReference type="AlphaFoldDB" id="A0AAD7RD56"/>
<comment type="caution">
    <text evidence="2">The sequence shown here is derived from an EMBL/GenBank/DDBJ whole genome shotgun (WGS) entry which is preliminary data.</text>
</comment>
<name>A0AAD7RD56_9TELE</name>
<dbReference type="Proteomes" id="UP001221898">
    <property type="component" value="Unassembled WGS sequence"/>
</dbReference>
<accession>A0AAD7RD56</accession>
<sequence length="90" mass="9978">MVTCVSLSHSRVGAATTSSSAHMRRRGARTPGGLLTRVHRQTPLSRDGSKTLRHRGQSTADSHPLSSVFVRRQAMNFMRLVHKMTLYCTS</sequence>
<evidence type="ECO:0000256" key="1">
    <source>
        <dbReference type="SAM" id="MobiDB-lite"/>
    </source>
</evidence>
<feature type="region of interest" description="Disordered" evidence="1">
    <location>
        <begin position="1"/>
        <end position="63"/>
    </location>
</feature>
<gene>
    <name evidence="2" type="ORF">AAFF_G00276200</name>
</gene>
<evidence type="ECO:0000313" key="2">
    <source>
        <dbReference type="EMBL" id="KAJ8372881.1"/>
    </source>
</evidence>
<protein>
    <submittedName>
        <fullName evidence="2">Uncharacterized protein</fullName>
    </submittedName>
</protein>
<dbReference type="EMBL" id="JAINUG010000382">
    <property type="protein sequence ID" value="KAJ8372881.1"/>
    <property type="molecule type" value="Genomic_DNA"/>
</dbReference>
<proteinExistence type="predicted"/>
<organism evidence="2 3">
    <name type="scientific">Aldrovandia affinis</name>
    <dbReference type="NCBI Taxonomy" id="143900"/>
    <lineage>
        <taxon>Eukaryota</taxon>
        <taxon>Metazoa</taxon>
        <taxon>Chordata</taxon>
        <taxon>Craniata</taxon>
        <taxon>Vertebrata</taxon>
        <taxon>Euteleostomi</taxon>
        <taxon>Actinopterygii</taxon>
        <taxon>Neopterygii</taxon>
        <taxon>Teleostei</taxon>
        <taxon>Notacanthiformes</taxon>
        <taxon>Halosauridae</taxon>
        <taxon>Aldrovandia</taxon>
    </lineage>
</organism>